<dbReference type="Proteomes" id="UP000277094">
    <property type="component" value="Unassembled WGS sequence"/>
</dbReference>
<keyword evidence="2" id="KW-1003">Cell membrane</keyword>
<feature type="transmembrane region" description="Helical" evidence="7">
    <location>
        <begin position="240"/>
        <end position="261"/>
    </location>
</feature>
<feature type="transmembrane region" description="Helical" evidence="7">
    <location>
        <begin position="21"/>
        <end position="45"/>
    </location>
</feature>
<evidence type="ECO:0000256" key="3">
    <source>
        <dbReference type="ARBA" id="ARBA00022692"/>
    </source>
</evidence>
<evidence type="ECO:0000256" key="7">
    <source>
        <dbReference type="SAM" id="Phobius"/>
    </source>
</evidence>
<feature type="region of interest" description="Disordered" evidence="6">
    <location>
        <begin position="314"/>
        <end position="333"/>
    </location>
</feature>
<keyword evidence="3 7" id="KW-0812">Transmembrane</keyword>
<comment type="caution">
    <text evidence="8">The sequence shown here is derived from an EMBL/GenBank/DDBJ whole genome shotgun (WGS) entry which is preliminary data.</text>
</comment>
<dbReference type="InterPro" id="IPR017039">
    <property type="entry name" value="Virul_fac_BrkB"/>
</dbReference>
<feature type="transmembrane region" description="Helical" evidence="7">
    <location>
        <begin position="204"/>
        <end position="228"/>
    </location>
</feature>
<feature type="transmembrane region" description="Helical" evidence="7">
    <location>
        <begin position="86"/>
        <end position="107"/>
    </location>
</feature>
<dbReference type="NCBIfam" id="TIGR00765">
    <property type="entry name" value="yihY_not_rbn"/>
    <property type="match status" value="1"/>
</dbReference>
<protein>
    <submittedName>
        <fullName evidence="8">YihY/virulence factor BrkB family protein</fullName>
    </submittedName>
</protein>
<dbReference type="PANTHER" id="PTHR30213:SF0">
    <property type="entry name" value="UPF0761 MEMBRANE PROTEIN YIHY"/>
    <property type="match status" value="1"/>
</dbReference>
<gene>
    <name evidence="8" type="ORF">EFL95_00665</name>
</gene>
<evidence type="ECO:0000256" key="2">
    <source>
        <dbReference type="ARBA" id="ARBA00022475"/>
    </source>
</evidence>
<evidence type="ECO:0000256" key="1">
    <source>
        <dbReference type="ARBA" id="ARBA00004651"/>
    </source>
</evidence>
<evidence type="ECO:0000256" key="6">
    <source>
        <dbReference type="SAM" id="MobiDB-lite"/>
    </source>
</evidence>
<dbReference type="Pfam" id="PF03631">
    <property type="entry name" value="Virul_fac_BrkB"/>
    <property type="match status" value="1"/>
</dbReference>
<dbReference type="PANTHER" id="PTHR30213">
    <property type="entry name" value="INNER MEMBRANE PROTEIN YHJD"/>
    <property type="match status" value="1"/>
</dbReference>
<proteinExistence type="predicted"/>
<keyword evidence="4 7" id="KW-1133">Transmembrane helix</keyword>
<comment type="subcellular location">
    <subcellularLocation>
        <location evidence="1">Cell membrane</location>
        <topology evidence="1">Multi-pass membrane protein</topology>
    </subcellularLocation>
</comment>
<feature type="transmembrane region" description="Helical" evidence="7">
    <location>
        <begin position="173"/>
        <end position="192"/>
    </location>
</feature>
<dbReference type="PIRSF" id="PIRSF035875">
    <property type="entry name" value="RNase_BN"/>
    <property type="match status" value="1"/>
</dbReference>
<name>A0A3N0DZL9_9ACTN</name>
<evidence type="ECO:0000313" key="9">
    <source>
        <dbReference type="Proteomes" id="UP000277094"/>
    </source>
</evidence>
<evidence type="ECO:0000256" key="5">
    <source>
        <dbReference type="ARBA" id="ARBA00023136"/>
    </source>
</evidence>
<evidence type="ECO:0000256" key="4">
    <source>
        <dbReference type="ARBA" id="ARBA00022989"/>
    </source>
</evidence>
<reference evidence="8 9" key="1">
    <citation type="submission" date="2018-11" db="EMBL/GenBank/DDBJ databases">
        <authorList>
            <person name="Li F."/>
        </authorList>
    </citation>
    <scope>NUCLEOTIDE SEQUENCE [LARGE SCALE GENOMIC DNA]</scope>
    <source>
        <strain evidence="8 9">KIS18-7</strain>
    </source>
</reference>
<keyword evidence="5 7" id="KW-0472">Membrane</keyword>
<dbReference type="AlphaFoldDB" id="A0A3N0DZL9"/>
<sequence>MKTLIASAKNFLRHDDTDLAAMLTYYAVLAIFPGTLALFSLLGLIGDPDDTVKTVIDILRPLMSSDRLDSIQPTITTLVNASGATWTFALGTAGALYSASAYVGGFSRAMNRVREVEETRPFWKLRPLMLLITLASIVLLVTGLVIITVSGPLADSVGAKLGVAQSTVDRWEIAKWPALAVVVVVVVALLFHATPNVKVGRIRLLSPGAFLALLIWAGASTGFAFYVANFGSYNKTYGSVAGAIVALLWLWLTNLALLFGAEVDAVRDARIAEEKAARAAAAADLDSLDPGSYLAPPRPEPALVEKLVLRESYPVRPGEPPYGPAVQPVPEED</sequence>
<keyword evidence="9" id="KW-1185">Reference proteome</keyword>
<accession>A0A3N0DZL9</accession>
<dbReference type="EMBL" id="RJSG01000001">
    <property type="protein sequence ID" value="RNL80933.1"/>
    <property type="molecule type" value="Genomic_DNA"/>
</dbReference>
<dbReference type="GO" id="GO:0005886">
    <property type="term" value="C:plasma membrane"/>
    <property type="evidence" value="ECO:0007669"/>
    <property type="project" value="UniProtKB-SubCell"/>
</dbReference>
<dbReference type="RefSeq" id="WP_123232140.1">
    <property type="nucleotide sequence ID" value="NZ_RJSG01000001.1"/>
</dbReference>
<feature type="transmembrane region" description="Helical" evidence="7">
    <location>
        <begin position="128"/>
        <end position="153"/>
    </location>
</feature>
<evidence type="ECO:0000313" key="8">
    <source>
        <dbReference type="EMBL" id="RNL80933.1"/>
    </source>
</evidence>
<organism evidence="8 9">
    <name type="scientific">Nocardioides marmorisolisilvae</name>
    <dbReference type="NCBI Taxonomy" id="1542737"/>
    <lineage>
        <taxon>Bacteria</taxon>
        <taxon>Bacillati</taxon>
        <taxon>Actinomycetota</taxon>
        <taxon>Actinomycetes</taxon>
        <taxon>Propionibacteriales</taxon>
        <taxon>Nocardioidaceae</taxon>
        <taxon>Nocardioides</taxon>
    </lineage>
</organism>
<dbReference type="OrthoDB" id="9781030at2"/>